<feature type="domain" description="ABC transmembrane type-1" evidence="11">
    <location>
        <begin position="8"/>
        <end position="211"/>
    </location>
</feature>
<protein>
    <recommendedName>
        <fullName evidence="10">Molybdenum transport system permease</fullName>
    </recommendedName>
</protein>
<keyword evidence="4 10" id="KW-1003">Cell membrane</keyword>
<keyword evidence="6 9" id="KW-0812">Transmembrane</keyword>
<dbReference type="GO" id="GO:0005886">
    <property type="term" value="C:plasma membrane"/>
    <property type="evidence" value="ECO:0007669"/>
    <property type="project" value="UniProtKB-SubCell"/>
</dbReference>
<comment type="similarity">
    <text evidence="2 10">Belongs to the binding-protein-dependent transport system permease family. CysTW subfamily.</text>
</comment>
<dbReference type="AlphaFoldDB" id="A0AA42DM78"/>
<dbReference type="EMBL" id="JAQIFT010000037">
    <property type="protein sequence ID" value="MDA3731530.1"/>
    <property type="molecule type" value="Genomic_DNA"/>
</dbReference>
<proteinExistence type="inferred from homology"/>
<dbReference type="InterPro" id="IPR011867">
    <property type="entry name" value="ModB_ABC"/>
</dbReference>
<dbReference type="Pfam" id="PF00528">
    <property type="entry name" value="BPD_transp_1"/>
    <property type="match status" value="1"/>
</dbReference>
<dbReference type="PANTHER" id="PTHR30183:SF3">
    <property type="entry name" value="MOLYBDENUM TRANSPORT SYSTEM PERMEASE PROTEIN MODB"/>
    <property type="match status" value="1"/>
</dbReference>
<dbReference type="GO" id="GO:0015098">
    <property type="term" value="F:molybdate ion transmembrane transporter activity"/>
    <property type="evidence" value="ECO:0007669"/>
    <property type="project" value="UniProtKB-UniRule"/>
</dbReference>
<feature type="transmembrane region" description="Helical" evidence="9">
    <location>
        <begin position="84"/>
        <end position="104"/>
    </location>
</feature>
<reference evidence="12" key="1">
    <citation type="journal article" date="2023" name="Int. J. Syst. Evol. Microbiol.">
        <title>&lt;i&gt;Holtiella tumoricola&lt;/i&gt; gen. nov. sp. nov., isolated from a human clinical sample.</title>
        <authorList>
            <person name="Allen-Vercoe E."/>
            <person name="Daigneault M.C."/>
            <person name="Vancuren S.J."/>
            <person name="Cochrane K."/>
            <person name="O'Neal L.L."/>
            <person name="Sankaranarayanan K."/>
            <person name="Lawson P.A."/>
        </authorList>
    </citation>
    <scope>NUCLEOTIDE SEQUENCE</scope>
    <source>
        <strain evidence="12">CC70A</strain>
    </source>
</reference>
<evidence type="ECO:0000256" key="1">
    <source>
        <dbReference type="ARBA" id="ARBA00004651"/>
    </source>
</evidence>
<evidence type="ECO:0000256" key="3">
    <source>
        <dbReference type="ARBA" id="ARBA00022448"/>
    </source>
</evidence>
<comment type="function">
    <text evidence="10">Part of the binding-protein-dependent transport system for molybdenum; probably responsible for the translocation of the substrate across the membrane.</text>
</comment>
<comment type="subcellular location">
    <subcellularLocation>
        <location evidence="1 9">Cell membrane</location>
        <topology evidence="1 9">Multi-pass membrane protein</topology>
    </subcellularLocation>
</comment>
<evidence type="ECO:0000313" key="13">
    <source>
        <dbReference type="Proteomes" id="UP001169242"/>
    </source>
</evidence>
<evidence type="ECO:0000256" key="2">
    <source>
        <dbReference type="ARBA" id="ARBA00007069"/>
    </source>
</evidence>
<evidence type="ECO:0000256" key="6">
    <source>
        <dbReference type="ARBA" id="ARBA00022692"/>
    </source>
</evidence>
<evidence type="ECO:0000256" key="5">
    <source>
        <dbReference type="ARBA" id="ARBA00022505"/>
    </source>
</evidence>
<dbReference type="Proteomes" id="UP001169242">
    <property type="component" value="Unassembled WGS sequence"/>
</dbReference>
<evidence type="ECO:0000256" key="4">
    <source>
        <dbReference type="ARBA" id="ARBA00022475"/>
    </source>
</evidence>
<keyword evidence="8 9" id="KW-0472">Membrane</keyword>
<dbReference type="PANTHER" id="PTHR30183">
    <property type="entry name" value="MOLYBDENUM TRANSPORT SYSTEM PERMEASE PROTEIN MODB"/>
    <property type="match status" value="1"/>
</dbReference>
<comment type="caution">
    <text evidence="12">The sequence shown here is derived from an EMBL/GenBank/DDBJ whole genome shotgun (WGS) entry which is preliminary data.</text>
</comment>
<keyword evidence="5 10" id="KW-0500">Molybdenum</keyword>
<name>A0AA42DM78_9FIRM</name>
<feature type="transmembrane region" description="Helical" evidence="9">
    <location>
        <begin position="132"/>
        <end position="154"/>
    </location>
</feature>
<dbReference type="NCBIfam" id="TIGR02141">
    <property type="entry name" value="modB_ABC"/>
    <property type="match status" value="1"/>
</dbReference>
<dbReference type="InterPro" id="IPR035906">
    <property type="entry name" value="MetI-like_sf"/>
</dbReference>
<dbReference type="RefSeq" id="WP_271011901.1">
    <property type="nucleotide sequence ID" value="NZ_JAQIFT010000037.1"/>
</dbReference>
<organism evidence="12 13">
    <name type="scientific">Holtiella tumoricola</name>
    <dbReference type="NCBI Taxonomy" id="3018743"/>
    <lineage>
        <taxon>Bacteria</taxon>
        <taxon>Bacillati</taxon>
        <taxon>Bacillota</taxon>
        <taxon>Clostridia</taxon>
        <taxon>Lachnospirales</taxon>
        <taxon>Cellulosilyticaceae</taxon>
        <taxon>Holtiella</taxon>
    </lineage>
</organism>
<dbReference type="CDD" id="cd06261">
    <property type="entry name" value="TM_PBP2"/>
    <property type="match status" value="1"/>
</dbReference>
<feature type="transmembrane region" description="Helical" evidence="9">
    <location>
        <begin position="12"/>
        <end position="30"/>
    </location>
</feature>
<accession>A0AA42DM78</accession>
<dbReference type="Gene3D" id="1.10.3720.10">
    <property type="entry name" value="MetI-like"/>
    <property type="match status" value="1"/>
</dbReference>
<feature type="transmembrane region" description="Helical" evidence="9">
    <location>
        <begin position="42"/>
        <end position="64"/>
    </location>
</feature>
<evidence type="ECO:0000259" key="11">
    <source>
        <dbReference type="PROSITE" id="PS50928"/>
    </source>
</evidence>
<dbReference type="PROSITE" id="PS50928">
    <property type="entry name" value="ABC_TM1"/>
    <property type="match status" value="1"/>
</dbReference>
<feature type="transmembrane region" description="Helical" evidence="9">
    <location>
        <begin position="193"/>
        <end position="211"/>
    </location>
</feature>
<keyword evidence="3 9" id="KW-0813">Transport</keyword>
<keyword evidence="7 9" id="KW-1133">Transmembrane helix</keyword>
<keyword evidence="13" id="KW-1185">Reference proteome</keyword>
<evidence type="ECO:0000256" key="8">
    <source>
        <dbReference type="ARBA" id="ARBA00023136"/>
    </source>
</evidence>
<dbReference type="SUPFAM" id="SSF161098">
    <property type="entry name" value="MetI-like"/>
    <property type="match status" value="1"/>
</dbReference>
<evidence type="ECO:0000256" key="9">
    <source>
        <dbReference type="RuleBase" id="RU363032"/>
    </source>
</evidence>
<evidence type="ECO:0000256" key="10">
    <source>
        <dbReference type="RuleBase" id="RU365097"/>
    </source>
</evidence>
<evidence type="ECO:0000313" key="12">
    <source>
        <dbReference type="EMBL" id="MDA3731530.1"/>
    </source>
</evidence>
<dbReference type="InterPro" id="IPR000515">
    <property type="entry name" value="MetI-like"/>
</dbReference>
<sequence length="218" mass="23952">MEIEISPLILSLKISFTAILIVFVLGIIIARLTLDIKGRWRWIADVIFTLPLVLPPTVIGFVLLVICGKNSWLGSLLGKLNINIIFTPTAAVLAAVVVSFPLMYRATKGAFEQVDEEIIWAARTLGLSEFKIFIKILIPEAFPGIMSGLILAFARALGEFGATLMVAGNIPKVTQTIPLAIYFATSNGKIELAAFWTVIITVISCVMLSLMNRYNRRN</sequence>
<gene>
    <name evidence="12" type="primary">modB</name>
    <name evidence="12" type="ORF">PBV87_08575</name>
</gene>
<evidence type="ECO:0000256" key="7">
    <source>
        <dbReference type="ARBA" id="ARBA00022989"/>
    </source>
</evidence>